<accession>A0AAP4BRT1</accession>
<evidence type="ECO:0000313" key="2">
    <source>
        <dbReference type="Proteomes" id="UP001224412"/>
    </source>
</evidence>
<dbReference type="Proteomes" id="UP001224412">
    <property type="component" value="Unassembled WGS sequence"/>
</dbReference>
<evidence type="ECO:0000313" key="1">
    <source>
        <dbReference type="EMBL" id="MDK4307682.1"/>
    </source>
</evidence>
<proteinExistence type="predicted"/>
<organism evidence="1 2">
    <name type="scientific">Corynebacterium pseudodiphtheriticum</name>
    <dbReference type="NCBI Taxonomy" id="37637"/>
    <lineage>
        <taxon>Bacteria</taxon>
        <taxon>Bacillati</taxon>
        <taxon>Actinomycetota</taxon>
        <taxon>Actinomycetes</taxon>
        <taxon>Mycobacteriales</taxon>
        <taxon>Corynebacteriaceae</taxon>
        <taxon>Corynebacterium</taxon>
    </lineage>
</organism>
<protein>
    <submittedName>
        <fullName evidence="1">Uncharacterized protein</fullName>
    </submittedName>
</protein>
<dbReference type="EMBL" id="JASNVH010000014">
    <property type="protein sequence ID" value="MDK4307682.1"/>
    <property type="molecule type" value="Genomic_DNA"/>
</dbReference>
<sequence>MSLAAEAEKRRDFWPEILTHSDIPAVQDGIERKYDAHEARMLHSREKR</sequence>
<name>A0AAP4BRT1_9CORY</name>
<dbReference type="AlphaFoldDB" id="A0AAP4BRT1"/>
<reference evidence="1" key="1">
    <citation type="submission" date="2023-05" db="EMBL/GenBank/DDBJ databases">
        <title>Metabolic capabilities are highly conserved among human nasal-associated Corynebacterium species in pangenomic analyses.</title>
        <authorList>
            <person name="Tran T.H."/>
            <person name="Roberts A.Q."/>
            <person name="Escapa I.F."/>
            <person name="Gao W."/>
            <person name="Conlan S."/>
            <person name="Kong H."/>
            <person name="Segre J.A."/>
            <person name="Kelly M.S."/>
            <person name="Lemon K.P."/>
        </authorList>
    </citation>
    <scope>NUCLEOTIDE SEQUENCE</scope>
    <source>
        <strain evidence="1">KPL2773</strain>
    </source>
</reference>
<comment type="caution">
    <text evidence="1">The sequence shown here is derived from an EMBL/GenBank/DDBJ whole genome shotgun (WGS) entry which is preliminary data.</text>
</comment>
<gene>
    <name evidence="1" type="ORF">QPX42_09040</name>
</gene>
<dbReference type="RefSeq" id="WP_272730259.1">
    <property type="nucleotide sequence ID" value="NZ_JAQPSP010000010.1"/>
</dbReference>